<feature type="domain" description="TonB-dependent receptor-like beta-barrel" evidence="10">
    <location>
        <begin position="541"/>
        <end position="1158"/>
    </location>
</feature>
<dbReference type="GO" id="GO:0009279">
    <property type="term" value="C:cell outer membrane"/>
    <property type="evidence" value="ECO:0007669"/>
    <property type="project" value="UniProtKB-SubCell"/>
</dbReference>
<comment type="subcellular location">
    <subcellularLocation>
        <location evidence="1 8">Cell outer membrane</location>
        <topology evidence="1 8">Multi-pass membrane protein</topology>
    </subcellularLocation>
</comment>
<evidence type="ECO:0000256" key="6">
    <source>
        <dbReference type="ARBA" id="ARBA00023136"/>
    </source>
</evidence>
<keyword evidence="5 9" id="KW-0798">TonB box</keyword>
<dbReference type="Gene3D" id="2.60.40.1120">
    <property type="entry name" value="Carboxypeptidase-like, regulatory domain"/>
    <property type="match status" value="1"/>
</dbReference>
<dbReference type="PROSITE" id="PS52016">
    <property type="entry name" value="TONB_DEPENDENT_REC_3"/>
    <property type="match status" value="1"/>
</dbReference>
<keyword evidence="3 8" id="KW-1134">Transmembrane beta strand</keyword>
<keyword evidence="2 8" id="KW-0813">Transport</keyword>
<dbReference type="InterPro" id="IPR000531">
    <property type="entry name" value="Beta-barrel_TonB"/>
</dbReference>
<evidence type="ECO:0000256" key="5">
    <source>
        <dbReference type="ARBA" id="ARBA00023077"/>
    </source>
</evidence>
<dbReference type="STRING" id="651661.SAMN05660293_02278"/>
<sequence>MKRRTTKLIRVMRAGLIAFGVLVTTAGTLLAENGYSQRLMSKKVTISFSDVSLEKAIEKISKASRIDFSYNNKEVRKIKIHSSNFQETSVKEVLESVLADTPYSFRETEESIVVFKTRDQPGALESLTNRPLTSGQAPSVQITRDILIKGQVTDSENSPLPGVSVLVKGTSDGSLTDENGNFKIRVDSESAVLIFSFIGFQTREVPVGNNTELAIALKEDTKSLSEVVVVGYGTQKKANLTGAVSTVDVDKTMQSRPVTDVGRALQGAVPGLTITTTTGDLGSSPQIRLRGMVGSLNAGNGAQPLILLDNVEIQSLLLVNPDDIQSISVLKDAASTSIYGSRAAWGVVLITSKSGKKNTRNQISYSTNFSQSTPTNTPKLAPAADGPEYALLAAKRNNPSATTFGTVGMYFTDESIQKIRDWEAQYGGQDLGNEMVLGRDFEIKDGRLYFYRPWDAGDMYMRKWAPQSNHNLGFTGGNDKTSYNVSLGYMGQEGVLKEKTDLFKRYSGTFSINSDLNKWFSLNAKLLLSKNVAESPFSFGGTTYDPLYYLYRWHSVYPYGTYEGKPFRNVVTEVQQANMINYSSNFIRATVGGQFKLAKDLTIDANYTYSNTNDHIREVGGTVTAWNQWNGVPLKYEAYTSATYDRVKYNSNWNEMHTFKAFATYSKDVEKHSLKFLAGMDLDLFKRWGQSSERRGLLDQTHGELPLATGDQYVDGFRGHWATQGYFGRINYTFNDKFLFEVNGRYDGSSFFPDNSQWAFFPSVSAGYVLTAEPFMSFSKPVLDNLKIRGSWGSLGNTDVGSTTFRPTMASSASNWWIGTSNMVTVATPSLVPPSLTWEKINTLDFGLDASLFNNRLAVTYDWYQRTTSDMITGGIVLPSSFGATPPRRNYGEMQTTGWEIALDWRQSLASGFNFSVGLSLSDFKEKITRFDGNLVNGNYKGKILGEIWGYETDRFFRNDDFQQNTDGTLITDAAGHYILKDGIPNQTKHESGTFFYGPGDIKYKDLNGDGTVFTGSSSLDDHGDLKVIGNTTPRYQYGIRLGADWKGFDLNIFMQGVGKRDLWASGSIFIPGNNPNDAMYAHQMDYWTPERQDAFYPRPTNTGQSNNTQNFLIQDKYLLDMSYLRMKSVNFGYRLPARLTQKIRMQNLRIYVNGENLFEFDNLDVPIDPEVDFRNSTIDRATFGRVYPYRRSVSMGLQLTF</sequence>
<dbReference type="Gene3D" id="2.40.170.20">
    <property type="entry name" value="TonB-dependent receptor, beta-barrel domain"/>
    <property type="match status" value="1"/>
</dbReference>
<organism evidence="12 13">
    <name type="scientific">Dyadobacter psychrophilus</name>
    <dbReference type="NCBI Taxonomy" id="651661"/>
    <lineage>
        <taxon>Bacteria</taxon>
        <taxon>Pseudomonadati</taxon>
        <taxon>Bacteroidota</taxon>
        <taxon>Cytophagia</taxon>
        <taxon>Cytophagales</taxon>
        <taxon>Spirosomataceae</taxon>
        <taxon>Dyadobacter</taxon>
    </lineage>
</organism>
<evidence type="ECO:0000256" key="9">
    <source>
        <dbReference type="RuleBase" id="RU003357"/>
    </source>
</evidence>
<dbReference type="SUPFAM" id="SSF49464">
    <property type="entry name" value="Carboxypeptidase regulatory domain-like"/>
    <property type="match status" value="1"/>
</dbReference>
<evidence type="ECO:0000259" key="11">
    <source>
        <dbReference type="Pfam" id="PF07715"/>
    </source>
</evidence>
<dbReference type="InterPro" id="IPR036942">
    <property type="entry name" value="Beta-barrel_TonB_sf"/>
</dbReference>
<dbReference type="Gene3D" id="2.170.130.10">
    <property type="entry name" value="TonB-dependent receptor, plug domain"/>
    <property type="match status" value="1"/>
</dbReference>
<name>A0A1T5EAC1_9BACT</name>
<evidence type="ECO:0000313" key="13">
    <source>
        <dbReference type="Proteomes" id="UP000190897"/>
    </source>
</evidence>
<evidence type="ECO:0000256" key="2">
    <source>
        <dbReference type="ARBA" id="ARBA00022448"/>
    </source>
</evidence>
<dbReference type="InterPro" id="IPR037066">
    <property type="entry name" value="Plug_dom_sf"/>
</dbReference>
<evidence type="ECO:0000313" key="12">
    <source>
        <dbReference type="EMBL" id="SKB81012.1"/>
    </source>
</evidence>
<dbReference type="NCBIfam" id="TIGR04057">
    <property type="entry name" value="SusC_RagA_signa"/>
    <property type="match status" value="1"/>
</dbReference>
<dbReference type="NCBIfam" id="TIGR04056">
    <property type="entry name" value="OMP_RagA_SusC"/>
    <property type="match status" value="1"/>
</dbReference>
<reference evidence="13" key="1">
    <citation type="submission" date="2017-02" db="EMBL/GenBank/DDBJ databases">
        <authorList>
            <person name="Varghese N."/>
            <person name="Submissions S."/>
        </authorList>
    </citation>
    <scope>NUCLEOTIDE SEQUENCE [LARGE SCALE GENOMIC DNA]</scope>
    <source>
        <strain evidence="13">DSM 22270</strain>
    </source>
</reference>
<keyword evidence="7 8" id="KW-0998">Cell outer membrane</keyword>
<evidence type="ECO:0000256" key="7">
    <source>
        <dbReference type="ARBA" id="ARBA00023237"/>
    </source>
</evidence>
<dbReference type="InterPro" id="IPR012910">
    <property type="entry name" value="Plug_dom"/>
</dbReference>
<dbReference type="SUPFAM" id="SSF56935">
    <property type="entry name" value="Porins"/>
    <property type="match status" value="1"/>
</dbReference>
<dbReference type="EMBL" id="FUZA01000002">
    <property type="protein sequence ID" value="SKB81012.1"/>
    <property type="molecule type" value="Genomic_DNA"/>
</dbReference>
<evidence type="ECO:0000256" key="1">
    <source>
        <dbReference type="ARBA" id="ARBA00004571"/>
    </source>
</evidence>
<evidence type="ECO:0000256" key="4">
    <source>
        <dbReference type="ARBA" id="ARBA00022692"/>
    </source>
</evidence>
<proteinExistence type="inferred from homology"/>
<dbReference type="RefSeq" id="WP_229208368.1">
    <property type="nucleotide sequence ID" value="NZ_FUZA01000002.1"/>
</dbReference>
<dbReference type="AlphaFoldDB" id="A0A1T5EAC1"/>
<evidence type="ECO:0000256" key="8">
    <source>
        <dbReference type="PROSITE-ProRule" id="PRU01360"/>
    </source>
</evidence>
<dbReference type="InterPro" id="IPR023996">
    <property type="entry name" value="TonB-dep_OMP_SusC/RagA"/>
</dbReference>
<dbReference type="InterPro" id="IPR039426">
    <property type="entry name" value="TonB-dep_rcpt-like"/>
</dbReference>
<dbReference type="InterPro" id="IPR008969">
    <property type="entry name" value="CarboxyPept-like_regulatory"/>
</dbReference>
<gene>
    <name evidence="12" type="ORF">SAMN05660293_02278</name>
</gene>
<dbReference type="Proteomes" id="UP000190897">
    <property type="component" value="Unassembled WGS sequence"/>
</dbReference>
<dbReference type="Pfam" id="PF13715">
    <property type="entry name" value="CarbopepD_reg_2"/>
    <property type="match status" value="1"/>
</dbReference>
<keyword evidence="6 8" id="KW-0472">Membrane</keyword>
<keyword evidence="13" id="KW-1185">Reference proteome</keyword>
<accession>A0A1T5EAC1</accession>
<dbReference type="Pfam" id="PF00593">
    <property type="entry name" value="TonB_dep_Rec_b-barrel"/>
    <property type="match status" value="1"/>
</dbReference>
<feature type="domain" description="TonB-dependent receptor plug" evidence="11">
    <location>
        <begin position="237"/>
        <end position="347"/>
    </location>
</feature>
<comment type="similarity">
    <text evidence="8 9">Belongs to the TonB-dependent receptor family.</text>
</comment>
<protein>
    <submittedName>
        <fullName evidence="12">TonB-linked outer membrane protein, SusC/RagA family</fullName>
    </submittedName>
</protein>
<dbReference type="Pfam" id="PF07715">
    <property type="entry name" value="Plug"/>
    <property type="match status" value="1"/>
</dbReference>
<dbReference type="InterPro" id="IPR023997">
    <property type="entry name" value="TonB-dep_OMP_SusC/RagA_CS"/>
</dbReference>
<keyword evidence="4 8" id="KW-0812">Transmembrane</keyword>
<evidence type="ECO:0000256" key="3">
    <source>
        <dbReference type="ARBA" id="ARBA00022452"/>
    </source>
</evidence>
<evidence type="ECO:0000259" key="10">
    <source>
        <dbReference type="Pfam" id="PF00593"/>
    </source>
</evidence>